<evidence type="ECO:0000259" key="2">
    <source>
        <dbReference type="Pfam" id="PF05876"/>
    </source>
</evidence>
<evidence type="ECO:0000313" key="5">
    <source>
        <dbReference type="Proteomes" id="UP000057737"/>
    </source>
</evidence>
<comment type="caution">
    <text evidence="4">The sequence shown here is derived from an EMBL/GenBank/DDBJ whole genome shotgun (WGS) entry which is preliminary data.</text>
</comment>
<dbReference type="GO" id="GO:0004519">
    <property type="term" value="F:endonuclease activity"/>
    <property type="evidence" value="ECO:0007669"/>
    <property type="project" value="InterPro"/>
</dbReference>
<organism evidence="4 5">
    <name type="scientific">Bradyrhizobium macuxiense</name>
    <dbReference type="NCBI Taxonomy" id="1755647"/>
    <lineage>
        <taxon>Bacteria</taxon>
        <taxon>Pseudomonadati</taxon>
        <taxon>Pseudomonadota</taxon>
        <taxon>Alphaproteobacteria</taxon>
        <taxon>Hyphomicrobiales</taxon>
        <taxon>Nitrobacteraceae</taxon>
        <taxon>Bradyrhizobium</taxon>
    </lineage>
</organism>
<evidence type="ECO:0000259" key="3">
    <source>
        <dbReference type="Pfam" id="PF20454"/>
    </source>
</evidence>
<reference evidence="4 5" key="1">
    <citation type="submission" date="2015-11" db="EMBL/GenBank/DDBJ databases">
        <title>Draft Genome Sequence of the Strain BR 10303 (Bradyrhizobium sp.) isolated from nodules of Centrolobium paraense.</title>
        <authorList>
            <person name="Zelli J.E."/>
            <person name="Simoes-Araujo J.L."/>
            <person name="Barauna A.C."/>
            <person name="Silva K."/>
        </authorList>
    </citation>
    <scope>NUCLEOTIDE SEQUENCE [LARGE SCALE GENOMIC DNA]</scope>
    <source>
        <strain evidence="4 5">BR 10303</strain>
    </source>
</reference>
<name>A0A109K2Q7_9BRAD</name>
<keyword evidence="5" id="KW-1185">Reference proteome</keyword>
<protein>
    <recommendedName>
        <fullName evidence="6">Phage terminase large subunit GpA-like protein</fullName>
    </recommendedName>
</protein>
<dbReference type="EMBL" id="LNCU01000027">
    <property type="protein sequence ID" value="KWV59727.1"/>
    <property type="molecule type" value="Genomic_DNA"/>
</dbReference>
<feature type="region of interest" description="Disordered" evidence="1">
    <location>
        <begin position="599"/>
        <end position="633"/>
    </location>
</feature>
<dbReference type="Pfam" id="PF05876">
    <property type="entry name" value="GpA_ATPase"/>
    <property type="match status" value="1"/>
</dbReference>
<feature type="domain" description="Phage terminase large subunit GpA ATPase" evidence="2">
    <location>
        <begin position="3"/>
        <end position="229"/>
    </location>
</feature>
<evidence type="ECO:0000256" key="1">
    <source>
        <dbReference type="SAM" id="MobiDB-lite"/>
    </source>
</evidence>
<accession>A0A109K2Q7</accession>
<feature type="domain" description="Terminase large subunit GpA endonuclease" evidence="3">
    <location>
        <begin position="278"/>
        <end position="560"/>
    </location>
</feature>
<dbReference type="AlphaFoldDB" id="A0A109K2Q7"/>
<dbReference type="Pfam" id="PF20454">
    <property type="entry name" value="GpA_nuclease"/>
    <property type="match status" value="1"/>
</dbReference>
<dbReference type="Proteomes" id="UP000057737">
    <property type="component" value="Unassembled WGS sequence"/>
</dbReference>
<evidence type="ECO:0000313" key="4">
    <source>
        <dbReference type="EMBL" id="KWV59727.1"/>
    </source>
</evidence>
<sequence>MLAVTSDDTHAITVMAGTQLVKTELLINAALYYCEHEPTAVLLVQPTQNAAESFSKERLAPSIEASPVLRELFETGAHNDANTITAKHGPGFSLHLVGANSPTDLASRPKRVILCDEIDKYPVSAGAEGDPLKLAEERASTYKAVGRAKFVRTCSPTVKNESRIGREYAASDQRRLYVQCPHCFEHQTLSWANMRWSKDEAGEHLPDTAAISCGVCGVLWTERERIAALDELATAPDHGWRQTAEFSCCGIKQIPVVWNAEGRSLCSECNQPSPYAGHAGFCVSKLYSKRHSLADVVREFLEAQGDPELLRKWTNTALAELWEVKCGDGLNENALMQRAELYDGDSLPECIVTITGFADVQDDRLEVQLIAWGAQEECWPFRYEVLHGDPAQPQVWLDLDMLLRERFKTVTGRLHMIDAFGIDTGGHFAAEVYEFCKQHRGRRVFATKGRAGSWPIWPGNAIKSNSGHNLWMLGVDSAKETIYSRLKITPPDLGERKPGYVHFPVSDQFGPLYFKGLNSERRETRKRAGVTYSVWVQVVLRNEQLDTFVGALAVRKSLPAHIRMQTEIKTVAQRPLPPAPIEPVQEPVQQPIQRQEIVHGDDDGSRHSAFVQQPQRRPGWFKPRSSGWMTNRR</sequence>
<dbReference type="InterPro" id="IPR046454">
    <property type="entry name" value="GpA_endonuclease"/>
</dbReference>
<dbReference type="InterPro" id="IPR046453">
    <property type="entry name" value="GpA_ATPase"/>
</dbReference>
<dbReference type="GO" id="GO:0016887">
    <property type="term" value="F:ATP hydrolysis activity"/>
    <property type="evidence" value="ECO:0007669"/>
    <property type="project" value="InterPro"/>
</dbReference>
<proteinExistence type="predicted"/>
<evidence type="ECO:0008006" key="6">
    <source>
        <dbReference type="Google" id="ProtNLM"/>
    </source>
</evidence>
<gene>
    <name evidence="4" type="ORF">AS156_30570</name>
</gene>